<dbReference type="Gene3D" id="3.40.50.720">
    <property type="entry name" value="NAD(P)-binding Rossmann-like Domain"/>
    <property type="match status" value="1"/>
</dbReference>
<dbReference type="Proteomes" id="UP001243330">
    <property type="component" value="Unassembled WGS sequence"/>
</dbReference>
<reference evidence="2" key="1">
    <citation type="submission" date="2023-01" db="EMBL/GenBank/DDBJ databases">
        <title>Colletotrichum chrysophilum M932 genome sequence.</title>
        <authorList>
            <person name="Baroncelli R."/>
        </authorList>
    </citation>
    <scope>NUCLEOTIDE SEQUENCE</scope>
    <source>
        <strain evidence="2">M932</strain>
    </source>
</reference>
<dbReference type="AlphaFoldDB" id="A0AAD9A6Z9"/>
<evidence type="ECO:0000313" key="2">
    <source>
        <dbReference type="EMBL" id="KAK1841555.1"/>
    </source>
</evidence>
<dbReference type="PANTHER" id="PTHR43162:SF1">
    <property type="entry name" value="PRESTALK A DIFFERENTIATION PROTEIN A"/>
    <property type="match status" value="1"/>
</dbReference>
<name>A0AAD9A6Z9_9PEZI</name>
<comment type="caution">
    <text evidence="2">The sequence shown here is derived from an EMBL/GenBank/DDBJ whole genome shotgun (WGS) entry which is preliminary data.</text>
</comment>
<dbReference type="PANTHER" id="PTHR43162">
    <property type="match status" value="1"/>
</dbReference>
<dbReference type="InterPro" id="IPR051604">
    <property type="entry name" value="Ergot_Alk_Oxidoreductase"/>
</dbReference>
<dbReference type="Pfam" id="PF05368">
    <property type="entry name" value="NmrA"/>
    <property type="match status" value="1"/>
</dbReference>
<dbReference type="InterPro" id="IPR036291">
    <property type="entry name" value="NAD(P)-bd_dom_sf"/>
</dbReference>
<sequence length="367" mass="40297">MFRLSGAFVADCGFHEARPDRNPLAHTDRSSPTIKSITYLNQPSNATMATFIKAVPSTILIFGASGHIGGPLAQFLAREAPETKLRLATSNDSKKAQLQSAFPDAEVVVANYADASSLSAAVTGAEGVFVITPPGLHEEKPMTDLVSALKQAGSATQIIRFLGLFPEFPSSKIPPELGPGSLPVEHRIAQKIFDDSGLPVTYVNCGATFMDNLAIQMRAVLAKKTVIWPEHRVPWMDPRDVAEVVGRLFLSTNAKHIGAFHTMNNGHDLMTFKELSIIMSEIFDEPIGYDGSHEAFAGFYGKVMGPHLSQVLWNFFKFEEAHEEVWALNNFVERTIGRKPVTVRQWLLEHKDDLKRGEGDLGWAARG</sequence>
<gene>
    <name evidence="2" type="ORF">CCHR01_15819</name>
</gene>
<dbReference type="EMBL" id="JAQOWY010000473">
    <property type="protein sequence ID" value="KAK1841555.1"/>
    <property type="molecule type" value="Genomic_DNA"/>
</dbReference>
<organism evidence="2 3">
    <name type="scientific">Colletotrichum chrysophilum</name>
    <dbReference type="NCBI Taxonomy" id="1836956"/>
    <lineage>
        <taxon>Eukaryota</taxon>
        <taxon>Fungi</taxon>
        <taxon>Dikarya</taxon>
        <taxon>Ascomycota</taxon>
        <taxon>Pezizomycotina</taxon>
        <taxon>Sordariomycetes</taxon>
        <taxon>Hypocreomycetidae</taxon>
        <taxon>Glomerellales</taxon>
        <taxon>Glomerellaceae</taxon>
        <taxon>Colletotrichum</taxon>
        <taxon>Colletotrichum gloeosporioides species complex</taxon>
    </lineage>
</organism>
<dbReference type="SUPFAM" id="SSF51735">
    <property type="entry name" value="NAD(P)-binding Rossmann-fold domains"/>
    <property type="match status" value="1"/>
</dbReference>
<evidence type="ECO:0000313" key="3">
    <source>
        <dbReference type="Proteomes" id="UP001243330"/>
    </source>
</evidence>
<evidence type="ECO:0000259" key="1">
    <source>
        <dbReference type="Pfam" id="PF05368"/>
    </source>
</evidence>
<feature type="domain" description="NmrA-like" evidence="1">
    <location>
        <begin position="57"/>
        <end position="289"/>
    </location>
</feature>
<proteinExistence type="predicted"/>
<dbReference type="Gene3D" id="3.90.25.10">
    <property type="entry name" value="UDP-galactose 4-epimerase, domain 1"/>
    <property type="match status" value="1"/>
</dbReference>
<protein>
    <submittedName>
        <fullName evidence="2">NmrA family protein</fullName>
    </submittedName>
</protein>
<dbReference type="InterPro" id="IPR008030">
    <property type="entry name" value="NmrA-like"/>
</dbReference>
<keyword evidence="3" id="KW-1185">Reference proteome</keyword>
<accession>A0AAD9A6Z9</accession>